<dbReference type="GO" id="GO:0055085">
    <property type="term" value="P:transmembrane transport"/>
    <property type="evidence" value="ECO:0007669"/>
    <property type="project" value="InterPro"/>
</dbReference>
<dbReference type="NCBIfam" id="TIGR01352">
    <property type="entry name" value="tonB_Cterm"/>
    <property type="match status" value="1"/>
</dbReference>
<dbReference type="EMBL" id="LMZQ01000013">
    <property type="protein sequence ID" value="KRT14995.1"/>
    <property type="molecule type" value="Genomic_DNA"/>
</dbReference>
<evidence type="ECO:0000313" key="12">
    <source>
        <dbReference type="Proteomes" id="UP000051950"/>
    </source>
</evidence>
<dbReference type="Gene3D" id="3.90.930.1">
    <property type="match status" value="1"/>
</dbReference>
<evidence type="ECO:0000256" key="5">
    <source>
        <dbReference type="ARBA" id="ARBA00022519"/>
    </source>
</evidence>
<dbReference type="RefSeq" id="WP_057933452.1">
    <property type="nucleotide sequence ID" value="NZ_LMZQ01000013.1"/>
</dbReference>
<dbReference type="PANTHER" id="PTHR33446">
    <property type="entry name" value="PROTEIN TONB-RELATED"/>
    <property type="match status" value="1"/>
</dbReference>
<evidence type="ECO:0000313" key="11">
    <source>
        <dbReference type="EMBL" id="KRT14995.1"/>
    </source>
</evidence>
<dbReference type="AlphaFoldDB" id="A0A0T5VM78"/>
<keyword evidence="8" id="KW-1133">Transmembrane helix</keyword>
<name>A0A0T5VM78_9SPHI</name>
<proteinExistence type="inferred from homology"/>
<evidence type="ECO:0000256" key="4">
    <source>
        <dbReference type="ARBA" id="ARBA00022475"/>
    </source>
</evidence>
<evidence type="ECO:0000259" key="10">
    <source>
        <dbReference type="PROSITE" id="PS52015"/>
    </source>
</evidence>
<dbReference type="OrthoDB" id="9812355at2"/>
<comment type="similarity">
    <text evidence="2">Belongs to the TonB family.</text>
</comment>
<gene>
    <name evidence="11" type="ORF">ASU31_16910</name>
</gene>
<reference evidence="11 12" key="1">
    <citation type="submission" date="2015-11" db="EMBL/GenBank/DDBJ databases">
        <title>Sequence of Pedobacter ginsenosidimutans.</title>
        <authorList>
            <person name="Carson E."/>
            <person name="Keyser V."/>
            <person name="Newman J."/>
            <person name="Miller J."/>
        </authorList>
    </citation>
    <scope>NUCLEOTIDE SEQUENCE [LARGE SCALE GENOMIC DNA]</scope>
    <source>
        <strain evidence="11 12">KACC 14530</strain>
    </source>
</reference>
<dbReference type="InterPro" id="IPR037682">
    <property type="entry name" value="TonB_C"/>
</dbReference>
<dbReference type="InterPro" id="IPR006260">
    <property type="entry name" value="TonB/TolA_C"/>
</dbReference>
<evidence type="ECO:0000256" key="2">
    <source>
        <dbReference type="ARBA" id="ARBA00006555"/>
    </source>
</evidence>
<accession>A0A0T5VM78</accession>
<dbReference type="GO" id="GO:0015031">
    <property type="term" value="P:protein transport"/>
    <property type="evidence" value="ECO:0007669"/>
    <property type="project" value="UniProtKB-KW"/>
</dbReference>
<keyword evidence="3" id="KW-0813">Transport</keyword>
<dbReference type="InterPro" id="IPR051045">
    <property type="entry name" value="TonB-dependent_transducer"/>
</dbReference>
<dbReference type="Gene3D" id="3.30.1150.10">
    <property type="match status" value="1"/>
</dbReference>
<evidence type="ECO:0000256" key="8">
    <source>
        <dbReference type="ARBA" id="ARBA00022989"/>
    </source>
</evidence>
<keyword evidence="6" id="KW-0812">Transmembrane</keyword>
<dbReference type="Pfam" id="PF03544">
    <property type="entry name" value="TonB_C"/>
    <property type="match status" value="1"/>
</dbReference>
<dbReference type="GO" id="GO:0098797">
    <property type="term" value="C:plasma membrane protein complex"/>
    <property type="evidence" value="ECO:0007669"/>
    <property type="project" value="TreeGrafter"/>
</dbReference>
<keyword evidence="4" id="KW-1003">Cell membrane</keyword>
<comment type="caution">
    <text evidence="11">The sequence shown here is derived from an EMBL/GenBank/DDBJ whole genome shotgun (WGS) entry which is preliminary data.</text>
</comment>
<keyword evidence="5" id="KW-0997">Cell inner membrane</keyword>
<evidence type="ECO:0000256" key="6">
    <source>
        <dbReference type="ARBA" id="ARBA00022692"/>
    </source>
</evidence>
<feature type="domain" description="TonB C-terminal" evidence="10">
    <location>
        <begin position="168"/>
        <end position="257"/>
    </location>
</feature>
<dbReference type="SUPFAM" id="SSF74653">
    <property type="entry name" value="TolA/TonB C-terminal domain"/>
    <property type="match status" value="1"/>
</dbReference>
<keyword evidence="7" id="KW-0653">Protein transport</keyword>
<dbReference type="STRING" id="687842.ASU31_16910"/>
<evidence type="ECO:0000256" key="1">
    <source>
        <dbReference type="ARBA" id="ARBA00004383"/>
    </source>
</evidence>
<dbReference type="PANTHER" id="PTHR33446:SF2">
    <property type="entry name" value="PROTEIN TONB"/>
    <property type="match status" value="1"/>
</dbReference>
<evidence type="ECO:0000256" key="9">
    <source>
        <dbReference type="ARBA" id="ARBA00023136"/>
    </source>
</evidence>
<comment type="subcellular location">
    <subcellularLocation>
        <location evidence="1">Cell inner membrane</location>
        <topology evidence="1">Single-pass membrane protein</topology>
        <orientation evidence="1">Periplasmic side</orientation>
    </subcellularLocation>
</comment>
<evidence type="ECO:0000256" key="7">
    <source>
        <dbReference type="ARBA" id="ARBA00022927"/>
    </source>
</evidence>
<dbReference type="PROSITE" id="PS52015">
    <property type="entry name" value="TONB_CTD"/>
    <property type="match status" value="1"/>
</dbReference>
<sequence length="257" mass="30150">MKNNYKLITFRCFLGLETKKNNNTSQMKKLSLSLLLLVMAIASKAQKIDTIYFNANWEKTDNSSYDYYRIAERENNLFFVKDYYKSNQLQMKGVFKSLDPEIKQGNFVWYFPNGKVSKKSYFENNIIKKTKIWNTNGELINLNRSVFGADVYIKGTFKEIDRKPTFPSGEIEMNKFIYDNLKYPEEMSGQKITGSVTLKFTVSIKGEITNIKVRKTLHPTLDNEAIRVLKMMPRWQPARQNNHFVKMQATQTFNFNP</sequence>
<keyword evidence="12" id="KW-1185">Reference proteome</keyword>
<keyword evidence="9" id="KW-0472">Membrane</keyword>
<organism evidence="11 12">
    <name type="scientific">Pedobacter ginsenosidimutans</name>
    <dbReference type="NCBI Taxonomy" id="687842"/>
    <lineage>
        <taxon>Bacteria</taxon>
        <taxon>Pseudomonadati</taxon>
        <taxon>Bacteroidota</taxon>
        <taxon>Sphingobacteriia</taxon>
        <taxon>Sphingobacteriales</taxon>
        <taxon>Sphingobacteriaceae</taxon>
        <taxon>Pedobacter</taxon>
    </lineage>
</organism>
<evidence type="ECO:0000256" key="3">
    <source>
        <dbReference type="ARBA" id="ARBA00022448"/>
    </source>
</evidence>
<dbReference type="Proteomes" id="UP000051950">
    <property type="component" value="Unassembled WGS sequence"/>
</dbReference>
<dbReference type="GO" id="GO:0031992">
    <property type="term" value="F:energy transducer activity"/>
    <property type="evidence" value="ECO:0007669"/>
    <property type="project" value="TreeGrafter"/>
</dbReference>
<protein>
    <recommendedName>
        <fullName evidence="10">TonB C-terminal domain-containing protein</fullName>
    </recommendedName>
</protein>